<name>A0A2W4YRB6_9SPHN</name>
<evidence type="ECO:0000256" key="1">
    <source>
        <dbReference type="SAM" id="MobiDB-lite"/>
    </source>
</evidence>
<sequence>MASTIQELMAQADKEPTTLTSGQFEPGNGPSTPFTLLPPGPLPQSDYQPAPLAPVSVDLSRRVMLDPPRRASGAGGGTGGGDDLNSLLGDPTLSGAGDDPDESSFFGRLGGMIVGSVGGLMRGAGDLAELGADAVGLSDPADDMALTGWLSKNGKGLVDYGDELVDESTSINAKNKMAEMNAIMEDADDPFLVRLAKGTGALFTGEGGREVATNMVLGSVVELGVGALGGGGAGALVKAGARTAARATGAKVAARTTADSLVEASVAGNVVRRFGSKMVSTATDPRMIGIAVTSGGRSGAQSEDAFAEQLTAMNPAQKQQLHAWQTMRDAMIADTGTTPTDAQVDAQLARSLSRANTGLAAAGTLGMMAVSPLSEGAFSRAITKMRVGPLAVSGGPGTAAATSFAGRLGQRASGALGGAIMEGASESVEELIQSGAATAAAAQARLQGQSALGALMVGMDTPEARAQAGIGALFGAIMGGGLGAARRADMGGDEMGDAITESGRRVRTGEATGEARAQQIAALERQAARGDTRATAQLDLIRQDEAAAASERQRAEADKARIADEFKRNAERNAAETQAASARVRNETGYSTILGLTAVNPEAIGRAATLGVGSTHGVFADTDTRKVVFSTEKGALAVDTSNPAEPRALYASADKPQDWNAVKDAPAEWRRISRVAVALGSNESSSDLSFAEGLTTAAALPIEWAGIELGTETEALRATMAQQAQNVADMMQERARIVADAATEQLATLSDTYVALDGMTREQMPAKVWQSLFRRAENRGLLAAPEGAFDESTNLNLGMEDYRRQVIESYEKRLATLDAILNPQDQRAITNMLRAHPEFAATARDAGGRFLIAHRDNLPVLYDIMTGRQRLVAGTRSRFTPEHRALARELVNRHELRAMLQTALAENGAVRAGDLAALNTAVDAMGAVIAPDVQANFTSTVDQLMNATGNDLRAWLGQNPNVLTANDTRTLSERIALENSMADAQTRLEAASNLSGLANTLDPNARIEELSKFVSFTAPTALRQFVFDMRRRDASALPPGDTDEGIANLMKSPGATVVGTRDTARVARFRNAITRYAEANEGPAHAYGADRIGSGLVMLTDTRADYDAALRRLGVAKLASRLHWASDSDETLTAMLYDMVRDYGVTLDEASVYYQEVMNALDAAAREAETTGAPIATVLNARVDSASNTLDGVIRGAIREAHEARFPAAAPAPAAPAAAAPAAAAPAAAPAAQPSGLSVETLMRAAQAAPQPTAGTGTEANVDRSSMASMAAELDIDYVPEPIGALSFDAVERFAAEQRERLAHLSDTLQIVVHRTLADAKAAVDTPHDNFAALYTPPVSGGSQSTIHLVADRMSNEAQLQRKFRHELVGHYGLRRLLGPAIRNMRDVIADIAQRPGNSEGDKLLKRFWDANYKLWAARAREHLQASGETVTDQMVRNHLDTRLGYIAEETLASLVEYGAEHNLTLDRLGVFKETLTRMFGDAGLPVNNVADIRELIQKAEGFLSDRTAEPIKRFMQAHALYNKRVHDEVNKPFVRISKAARWAAYALSDMAGIRALEPVLARISPDLAPRAASVRRMLEQAPDMVVARERQITHDHIAPLTRSLGQIGKELNLQDNEVYAYFSAMAVARHAIERNRSYWLIHNRNGIPQTVLDQRQAILDHAYSLTEDDGTWDQVVPRIEALFASVPQSKHMMDETINNPDWQGGVSGMTEREVGEMLASVPDAFQKAAMNHRDVKGSGGRNVFQINDDAQRHILEVRRDNGDYGTVGYAKVRSHGWKHYIPMSKMEGALYTGDVNDDAAPKKRDMEAYQLQKLEFRNDQEKFYATMSNARVIEGVSGDLIPQIVHTMAEDAYYVSQSMVTAEIGREFISIIEAARRASPEHADRIDNSLVSLGDVMPYEVDRPNDPGPNAPNQWVVGLPDGSYRIMTFKDELLARSFGSRFDNTLDVNAVTSKIHGFTRFMGMGFTVFNPGFVFFRQMLRDVQSNIYIAVGEHNVPLGKAMSISSRTLGYLPAFERFFFAQPDEQQRQLEAAREANKAGKSHPLSNFVKRYDEGGFALFDQQLMMNSRDRRRPGYEFQTTPNPEGLKRVPGRAYEWLKSKANANASAVDHAARQALFDVLLENGMSVEQAADVARNTMNFSNRSQLGRKMSMFYAFAQSALTAIDATWEHRIWKGGEIPRVSEPDAQGNYRVRLAPGWHNQLNMPWIGARIAMGFLTTAAASALLASSGDDDDPERSDFDRMDLRTLMSNIVVPNPTGGQPLRIPVQVGFESVLHSIGAAAFLGTMDDPRNHNGHMMSELVGQIVGGLTPFSTEYGEPVDPSAFMNAVLPTAIAPLYSAFGSRDALGDAMEKDPQRYANTSTNEALIDLSRALAEMTGFEVPPEAMRELTNEYGGGLWRAIDNVTRFAMSTEDNMQAVDQGGVLPALNRYLGGTTTDARYDPVQSYYFYRDMHERLKGMVERAKDMDALPRGADGFSYRPDTFVPSTRTPNLNRFHAKYGRLYGEANQLTGSVSKELTRIKGQIDVRRTSGRDRGQIGPLLAQERTIYTNASINMRNLFSGPDGVMDLEEPRYERWWVN</sequence>
<proteinExistence type="predicted"/>
<comment type="caution">
    <text evidence="3">The sequence shown here is derived from an EMBL/GenBank/DDBJ whole genome shotgun (WGS) entry which is preliminary data.</text>
</comment>
<evidence type="ECO:0000313" key="4">
    <source>
        <dbReference type="Proteomes" id="UP000249555"/>
    </source>
</evidence>
<dbReference type="EMBL" id="QFMX01000013">
    <property type="protein sequence ID" value="PZO72274.1"/>
    <property type="molecule type" value="Genomic_DNA"/>
</dbReference>
<protein>
    <recommendedName>
        <fullName evidence="2">Large polyvalent protein associated domain-containing protein</fullName>
    </recommendedName>
</protein>
<evidence type="ECO:0000313" key="3">
    <source>
        <dbReference type="EMBL" id="PZO72274.1"/>
    </source>
</evidence>
<feature type="region of interest" description="Disordered" evidence="1">
    <location>
        <begin position="66"/>
        <end position="101"/>
    </location>
</feature>
<organism evidence="3 4">
    <name type="scientific">Sphingomonas taxi</name>
    <dbReference type="NCBI Taxonomy" id="1549858"/>
    <lineage>
        <taxon>Bacteria</taxon>
        <taxon>Pseudomonadati</taxon>
        <taxon>Pseudomonadota</taxon>
        <taxon>Alphaproteobacteria</taxon>
        <taxon>Sphingomonadales</taxon>
        <taxon>Sphingomonadaceae</taxon>
        <taxon>Sphingomonas</taxon>
    </lineage>
</organism>
<feature type="region of interest" description="Disordered" evidence="1">
    <location>
        <begin position="1"/>
        <end position="52"/>
    </location>
</feature>
<feature type="compositionally biased region" description="Gly residues" evidence="1">
    <location>
        <begin position="73"/>
        <end position="82"/>
    </location>
</feature>
<reference evidence="3 4" key="1">
    <citation type="submission" date="2017-08" db="EMBL/GenBank/DDBJ databases">
        <title>Infants hospitalized years apart are colonized by the same room-sourced microbial strains.</title>
        <authorList>
            <person name="Brooks B."/>
            <person name="Olm M.R."/>
            <person name="Firek B.A."/>
            <person name="Baker R."/>
            <person name="Thomas B.C."/>
            <person name="Morowitz M.J."/>
            <person name="Banfield J.F."/>
        </authorList>
    </citation>
    <scope>NUCLEOTIDE SEQUENCE [LARGE SCALE GENOMIC DNA]</scope>
    <source>
        <strain evidence="3">S2_018_000_R3_119</strain>
    </source>
</reference>
<evidence type="ECO:0000259" key="2">
    <source>
        <dbReference type="Pfam" id="PF18857"/>
    </source>
</evidence>
<dbReference type="Pfam" id="PF18857">
    <property type="entry name" value="LPD38"/>
    <property type="match status" value="1"/>
</dbReference>
<dbReference type="Proteomes" id="UP000249555">
    <property type="component" value="Unassembled WGS sequence"/>
</dbReference>
<gene>
    <name evidence="3" type="ORF">DI640_12935</name>
</gene>
<accession>A0A2W4YRB6</accession>
<dbReference type="InterPro" id="IPR040561">
    <property type="entry name" value="LPD38"/>
</dbReference>
<feature type="domain" description="Large polyvalent protein associated" evidence="2">
    <location>
        <begin position="2250"/>
        <end position="2411"/>
    </location>
</feature>